<proteinExistence type="predicted"/>
<reference key="2">
    <citation type="submission" date="2011-10" db="EMBL/GenBank/DDBJ databases">
        <title>The genome and transcriptome sequence of Clonorchis sinensis provide insights into the carcinogenic liver fluke.</title>
        <authorList>
            <person name="Wang X."/>
            <person name="Huang Y."/>
            <person name="Chen W."/>
            <person name="Liu H."/>
            <person name="Guo L."/>
            <person name="Chen Y."/>
            <person name="Luo F."/>
            <person name="Zhou W."/>
            <person name="Sun J."/>
            <person name="Mao Q."/>
            <person name="Liang P."/>
            <person name="Zhou C."/>
            <person name="Tian Y."/>
            <person name="Men J."/>
            <person name="Lv X."/>
            <person name="Huang L."/>
            <person name="Zhou J."/>
            <person name="Hu Y."/>
            <person name="Li R."/>
            <person name="Zhang F."/>
            <person name="Lei H."/>
            <person name="Li X."/>
            <person name="Hu X."/>
            <person name="Liang C."/>
            <person name="Xu J."/>
            <person name="Wu Z."/>
            <person name="Yu X."/>
        </authorList>
    </citation>
    <scope>NUCLEOTIDE SEQUENCE</scope>
    <source>
        <strain>Henan</strain>
    </source>
</reference>
<reference evidence="1" key="1">
    <citation type="journal article" date="2011" name="Genome Biol.">
        <title>The draft genome of the carcinogenic human liver fluke Clonorchis sinensis.</title>
        <authorList>
            <person name="Wang X."/>
            <person name="Chen W."/>
            <person name="Huang Y."/>
            <person name="Sun J."/>
            <person name="Men J."/>
            <person name="Liu H."/>
            <person name="Luo F."/>
            <person name="Guo L."/>
            <person name="Lv X."/>
            <person name="Deng C."/>
            <person name="Zhou C."/>
            <person name="Fan Y."/>
            <person name="Li X."/>
            <person name="Huang L."/>
            <person name="Hu Y."/>
            <person name="Liang C."/>
            <person name="Hu X."/>
            <person name="Xu J."/>
            <person name="Yu X."/>
        </authorList>
    </citation>
    <scope>NUCLEOTIDE SEQUENCE [LARGE SCALE GENOMIC DNA]</scope>
    <source>
        <strain evidence="1">Henan</strain>
    </source>
</reference>
<keyword evidence="2" id="KW-1185">Reference proteome</keyword>
<protein>
    <submittedName>
        <fullName evidence="1">Retrovirus-related Pol polyprotein from type-1 retrotransposable element R2</fullName>
    </submittedName>
</protein>
<dbReference type="EMBL" id="DF143919">
    <property type="protein sequence ID" value="GAA54750.1"/>
    <property type="molecule type" value="Genomic_DNA"/>
</dbReference>
<sequence>MEVRSARHGHGGQAILCRGNCGQPESLVHILQSCWITYQVRHNWVAREFPKRLHRLIYTFFEELRAPTLTSFEKPDLIAVRERLVTVIDVSIVPDGRGVTVWNEKKQTYDADEYSLAIISDLREIGCDITFLVHQPMIISYREICFPHSAKAVIGLGLPKVTLQLVTCVCSPLRAPCSVCAYLFYFQSDDNGQSQFDMSSHICGPLSILDQVKTIVSANVVLDDLMENRDDEQSEFVRMVGKVHIFQWRRASGLKVSAKVSEVRPFPEYEDVEHMSDNEMVLNAEPGTYAHKLKQPMMEVIRNYCRVSSSKQEDDWGPYLKPFAQKPTARQRRLAGNSSALPFLRNKSPRVPTPNLEDQETVLIRPLTIDQKSVAFLSEEPNSFYCTDDSPIVTDLFGESVDERVIDESDSVCAGYRRVCLACIRKAEQATTRSKLGAPCSFTSRDYEEAGGKKGMRTISLRQSDV</sequence>
<organism evidence="1 2">
    <name type="scientific">Clonorchis sinensis</name>
    <name type="common">Chinese liver fluke</name>
    <dbReference type="NCBI Taxonomy" id="79923"/>
    <lineage>
        <taxon>Eukaryota</taxon>
        <taxon>Metazoa</taxon>
        <taxon>Spiralia</taxon>
        <taxon>Lophotrochozoa</taxon>
        <taxon>Platyhelminthes</taxon>
        <taxon>Trematoda</taxon>
        <taxon>Digenea</taxon>
        <taxon>Opisthorchiida</taxon>
        <taxon>Opisthorchiata</taxon>
        <taxon>Opisthorchiidae</taxon>
        <taxon>Clonorchis</taxon>
    </lineage>
</organism>
<gene>
    <name evidence="1" type="ORF">CLF_105282</name>
</gene>
<name>G7YP69_CLOSI</name>
<evidence type="ECO:0000313" key="1">
    <source>
        <dbReference type="EMBL" id="GAA54750.1"/>
    </source>
</evidence>
<evidence type="ECO:0000313" key="2">
    <source>
        <dbReference type="Proteomes" id="UP000008909"/>
    </source>
</evidence>
<accession>G7YP69</accession>
<dbReference type="Proteomes" id="UP000008909">
    <property type="component" value="Unassembled WGS sequence"/>
</dbReference>
<dbReference type="AlphaFoldDB" id="G7YP69"/>